<dbReference type="EMBL" id="MZ612115">
    <property type="protein sequence ID" value="UEP19901.1"/>
    <property type="molecule type" value="Genomic_DNA"/>
</dbReference>
<reference evidence="1" key="1">
    <citation type="submission" date="2021-07" db="EMBL/GenBank/DDBJ databases">
        <authorList>
            <person name="Bleriot I."/>
            <person name="Blasco L."/>
            <person name="Pacios O."/>
            <person name="Fernandez-Garcia L."/>
            <person name="Ambroa A."/>
            <person name="Lopez M."/>
            <person name="Ortiz-Cartagena C."/>
            <person name="Fernandez-Cuenca F."/>
            <person name="Oteo J."/>
            <person name="Pascual A."/>
            <person name="Martinez-Martinez L."/>
            <person name="Domingo-Calap P."/>
            <person name="Wood T.K."/>
            <person name="Tomas M."/>
        </authorList>
    </citation>
    <scope>NUCLEOTIDE SEQUENCE</scope>
</reference>
<evidence type="ECO:0000313" key="1">
    <source>
        <dbReference type="EMBL" id="UEP19901.1"/>
    </source>
</evidence>
<name>A0A8K1YSN2_9CAUD</name>
<proteinExistence type="predicted"/>
<accession>A0A8K1YSN2</accession>
<protein>
    <submittedName>
        <fullName evidence="1">Uncharacterized protein</fullName>
    </submittedName>
</protein>
<organism evidence="1">
    <name type="scientific">Klebsiella phage vB_Kpn-VAC111</name>
    <dbReference type="NCBI Taxonomy" id="2886109"/>
    <lineage>
        <taxon>Viruses</taxon>
        <taxon>Duplodnaviria</taxon>
        <taxon>Heunggongvirae</taxon>
        <taxon>Uroviricota</taxon>
        <taxon>Caudoviricetes</taxon>
        <taxon>Drexlerviridae</taxon>
        <taxon>Webervirus</taxon>
    </lineage>
</organism>
<sequence length="228" mass="25633">MVHTIPTPTKEDKQMLNIETITFPARFYTNPDNRGEFIDFKAADTKGVWHDGLESRIPLDYFIRQHNAVNKGNVPERPYQYATRMGSAIACPTIKQALDYAGETAHNMFGRNESRGAVNRAIVHGYGEPQESRILPGEIKAAKIKAGVFEVRRDGSVLINDAVIRGEVYATTFKEKDRIKELEEQVDFLTGQLEAVSKAMRSNGENVVTHAKVLRQMADALVNIWRGE</sequence>